<dbReference type="Proteomes" id="UP000828390">
    <property type="component" value="Unassembled WGS sequence"/>
</dbReference>
<comment type="caution">
    <text evidence="2">The sequence shown here is derived from an EMBL/GenBank/DDBJ whole genome shotgun (WGS) entry which is preliminary data.</text>
</comment>
<feature type="region of interest" description="Disordered" evidence="1">
    <location>
        <begin position="1"/>
        <end position="25"/>
    </location>
</feature>
<dbReference type="AlphaFoldDB" id="A0A9D4N3I6"/>
<proteinExistence type="predicted"/>
<reference evidence="2" key="2">
    <citation type="submission" date="2020-11" db="EMBL/GenBank/DDBJ databases">
        <authorList>
            <person name="McCartney M.A."/>
            <person name="Auch B."/>
            <person name="Kono T."/>
            <person name="Mallez S."/>
            <person name="Becker A."/>
            <person name="Gohl D.M."/>
            <person name="Silverstein K.A.T."/>
            <person name="Koren S."/>
            <person name="Bechman K.B."/>
            <person name="Herman A."/>
            <person name="Abrahante J.E."/>
            <person name="Garbe J."/>
        </authorList>
    </citation>
    <scope>NUCLEOTIDE SEQUENCE</scope>
    <source>
        <strain evidence="2">Duluth1</strain>
        <tissue evidence="2">Whole animal</tissue>
    </source>
</reference>
<sequence length="127" mass="14218">MLKLAQTNQQTNQPTNQQTNQQTGQKQYVPHYYSFEPSPEELTCSVHIQDIIGTNVLKNIHAEINAPTPGGYVFKQTGTFFELIQHSIKTNNLTKSVMKIGQYMYNAASPVGHTINVTSIVQNARPI</sequence>
<reference evidence="2" key="1">
    <citation type="journal article" date="2019" name="bioRxiv">
        <title>The Genome of the Zebra Mussel, Dreissena polymorpha: A Resource for Invasive Species Research.</title>
        <authorList>
            <person name="McCartney M.A."/>
            <person name="Auch B."/>
            <person name="Kono T."/>
            <person name="Mallez S."/>
            <person name="Zhang Y."/>
            <person name="Obille A."/>
            <person name="Becker A."/>
            <person name="Abrahante J.E."/>
            <person name="Garbe J."/>
            <person name="Badalamenti J.P."/>
            <person name="Herman A."/>
            <person name="Mangelson H."/>
            <person name="Liachko I."/>
            <person name="Sullivan S."/>
            <person name="Sone E.D."/>
            <person name="Koren S."/>
            <person name="Silverstein K.A.T."/>
            <person name="Beckman K.B."/>
            <person name="Gohl D.M."/>
        </authorList>
    </citation>
    <scope>NUCLEOTIDE SEQUENCE</scope>
    <source>
        <strain evidence="2">Duluth1</strain>
        <tissue evidence="2">Whole animal</tissue>
    </source>
</reference>
<evidence type="ECO:0000313" key="2">
    <source>
        <dbReference type="EMBL" id="KAH3888455.1"/>
    </source>
</evidence>
<accession>A0A9D4N3I6</accession>
<name>A0A9D4N3I6_DREPO</name>
<dbReference type="EMBL" id="JAIWYP010000001">
    <property type="protein sequence ID" value="KAH3888455.1"/>
    <property type="molecule type" value="Genomic_DNA"/>
</dbReference>
<gene>
    <name evidence="2" type="ORF">DPMN_012490</name>
</gene>
<keyword evidence="3" id="KW-1185">Reference proteome</keyword>
<evidence type="ECO:0000313" key="3">
    <source>
        <dbReference type="Proteomes" id="UP000828390"/>
    </source>
</evidence>
<evidence type="ECO:0000256" key="1">
    <source>
        <dbReference type="SAM" id="MobiDB-lite"/>
    </source>
</evidence>
<organism evidence="2 3">
    <name type="scientific">Dreissena polymorpha</name>
    <name type="common">Zebra mussel</name>
    <name type="synonym">Mytilus polymorpha</name>
    <dbReference type="NCBI Taxonomy" id="45954"/>
    <lineage>
        <taxon>Eukaryota</taxon>
        <taxon>Metazoa</taxon>
        <taxon>Spiralia</taxon>
        <taxon>Lophotrochozoa</taxon>
        <taxon>Mollusca</taxon>
        <taxon>Bivalvia</taxon>
        <taxon>Autobranchia</taxon>
        <taxon>Heteroconchia</taxon>
        <taxon>Euheterodonta</taxon>
        <taxon>Imparidentia</taxon>
        <taxon>Neoheterodontei</taxon>
        <taxon>Myida</taxon>
        <taxon>Dreissenoidea</taxon>
        <taxon>Dreissenidae</taxon>
        <taxon>Dreissena</taxon>
    </lineage>
</organism>
<protein>
    <submittedName>
        <fullName evidence="2">Uncharacterized protein</fullName>
    </submittedName>
</protein>